<evidence type="ECO:0000256" key="3">
    <source>
        <dbReference type="ARBA" id="ARBA00022490"/>
    </source>
</evidence>
<dbReference type="Ensembl" id="ENSEBUT00000003959.1">
    <property type="protein sequence ID" value="ENSEBUP00000003581.1"/>
    <property type="gene ID" value="ENSEBUG00000002554.1"/>
</dbReference>
<dbReference type="InterPro" id="IPR024080">
    <property type="entry name" value="Neurolysin/TOP_N"/>
</dbReference>
<evidence type="ECO:0000256" key="1">
    <source>
        <dbReference type="ARBA" id="ARBA00004496"/>
    </source>
</evidence>
<comment type="subcellular location">
    <subcellularLocation>
        <location evidence="1">Cytoplasm</location>
    </subcellularLocation>
</comment>
<reference evidence="12" key="2">
    <citation type="submission" date="2025-09" db="UniProtKB">
        <authorList>
            <consortium name="Ensembl"/>
        </authorList>
    </citation>
    <scope>IDENTIFICATION</scope>
</reference>
<evidence type="ECO:0000256" key="5">
    <source>
        <dbReference type="ARBA" id="ARBA00022723"/>
    </source>
</evidence>
<evidence type="ECO:0000256" key="7">
    <source>
        <dbReference type="ARBA" id="ARBA00022833"/>
    </source>
</evidence>
<dbReference type="GO" id="GO:0006508">
    <property type="term" value="P:proteolysis"/>
    <property type="evidence" value="ECO:0007669"/>
    <property type="project" value="UniProtKB-KW"/>
</dbReference>
<keyword evidence="5 9" id="KW-0479">Metal-binding</keyword>
<evidence type="ECO:0000313" key="12">
    <source>
        <dbReference type="Ensembl" id="ENSEBUP00000003581.1"/>
    </source>
</evidence>
<evidence type="ECO:0000256" key="9">
    <source>
        <dbReference type="RuleBase" id="RU003435"/>
    </source>
</evidence>
<evidence type="ECO:0000313" key="13">
    <source>
        <dbReference type="Proteomes" id="UP000694388"/>
    </source>
</evidence>
<comment type="similarity">
    <text evidence="2 9">Belongs to the peptidase M3 family.</text>
</comment>
<feature type="transmembrane region" description="Helical" evidence="10">
    <location>
        <begin position="212"/>
        <end position="236"/>
    </location>
</feature>
<keyword evidence="10" id="KW-1133">Transmembrane helix</keyword>
<accession>A0A8C4NJY7</accession>
<feature type="transmembrane region" description="Helical" evidence="10">
    <location>
        <begin position="165"/>
        <end position="183"/>
    </location>
</feature>
<dbReference type="AlphaFoldDB" id="A0A8C4NJY7"/>
<dbReference type="SUPFAM" id="SSF55486">
    <property type="entry name" value="Metalloproteases ('zincins'), catalytic domain"/>
    <property type="match status" value="2"/>
</dbReference>
<dbReference type="Proteomes" id="UP000694388">
    <property type="component" value="Unplaced"/>
</dbReference>
<evidence type="ECO:0000256" key="10">
    <source>
        <dbReference type="SAM" id="Phobius"/>
    </source>
</evidence>
<sequence length="423" mass="48050">NDPPGVCAEFCPTNLLTWDLNVAEINTRAAALSAQFRAAHDAVAAIPLEDVSYENTLLPLAHVEAMFVVQKNQLDFPQHVFTSQDIRSASTKADKMLSELKIEMSMQNDVYQRLIALQEKCQPNELKPEAQRLLERLLKLGRRNGLHLPADIQDVSHIFIFPLRYCVFFFSSPLCCLYCYLATSSTVNHEINIFFFMKHLKSSLWTLLNVNWLTLLSSTFNVFFFCKFLPLFYYLFSYHSEGKYGHAACFDLQPGCLLPDGRRQVAVSAMLTNFTRPTASAPAQLQHDEVETYFHEFGHVMHQICAQADFAKFSGINVERDFIEAPSQMLENWVWERAPLIRMSQHYRDGHSIPNELLDKLLASRLANIGIQSLCPLCLAKDLGVVMDVGDKQAAQCQAAIGKAKRVLGCIRRGSFLNQKRWC</sequence>
<dbReference type="FunFam" id="1.20.1050.40:FF:000001">
    <property type="entry name" value="Thimet oligopeptidase 1"/>
    <property type="match status" value="1"/>
</dbReference>
<keyword evidence="4 9" id="KW-0645">Protease</keyword>
<evidence type="ECO:0000256" key="8">
    <source>
        <dbReference type="ARBA" id="ARBA00023049"/>
    </source>
</evidence>
<evidence type="ECO:0000256" key="4">
    <source>
        <dbReference type="ARBA" id="ARBA00022670"/>
    </source>
</evidence>
<dbReference type="Pfam" id="PF01432">
    <property type="entry name" value="Peptidase_M3"/>
    <property type="match status" value="1"/>
</dbReference>
<dbReference type="GO" id="GO:0004222">
    <property type="term" value="F:metalloendopeptidase activity"/>
    <property type="evidence" value="ECO:0007669"/>
    <property type="project" value="InterPro"/>
</dbReference>
<proteinExistence type="inferred from homology"/>
<dbReference type="Gene3D" id="1.10.1370.40">
    <property type="match status" value="1"/>
</dbReference>
<keyword evidence="10" id="KW-0472">Membrane</keyword>
<keyword evidence="3" id="KW-0963">Cytoplasm</keyword>
<keyword evidence="7 9" id="KW-0862">Zinc</keyword>
<organism evidence="12 13">
    <name type="scientific">Eptatretus burgeri</name>
    <name type="common">Inshore hagfish</name>
    <dbReference type="NCBI Taxonomy" id="7764"/>
    <lineage>
        <taxon>Eukaryota</taxon>
        <taxon>Metazoa</taxon>
        <taxon>Chordata</taxon>
        <taxon>Craniata</taxon>
        <taxon>Vertebrata</taxon>
        <taxon>Cyclostomata</taxon>
        <taxon>Myxini</taxon>
        <taxon>Myxiniformes</taxon>
        <taxon>Myxinidae</taxon>
        <taxon>Eptatretinae</taxon>
        <taxon>Eptatretus</taxon>
    </lineage>
</organism>
<keyword evidence="13" id="KW-1185">Reference proteome</keyword>
<name>A0A8C4NJY7_EPTBU</name>
<protein>
    <submittedName>
        <fullName evidence="12">Thimet oligopeptidase 1</fullName>
    </submittedName>
</protein>
<keyword evidence="10" id="KW-0812">Transmembrane</keyword>
<keyword evidence="6 9" id="KW-0378">Hydrolase</keyword>
<reference evidence="12" key="1">
    <citation type="submission" date="2025-08" db="UniProtKB">
        <authorList>
            <consortium name="Ensembl"/>
        </authorList>
    </citation>
    <scope>IDENTIFICATION</scope>
</reference>
<evidence type="ECO:0000256" key="6">
    <source>
        <dbReference type="ARBA" id="ARBA00022801"/>
    </source>
</evidence>
<dbReference type="Gene3D" id="1.20.1050.40">
    <property type="entry name" value="Endopeptidase. Chain P, domain 1"/>
    <property type="match status" value="1"/>
</dbReference>
<dbReference type="GO" id="GO:0046872">
    <property type="term" value="F:metal ion binding"/>
    <property type="evidence" value="ECO:0007669"/>
    <property type="project" value="UniProtKB-UniRule"/>
</dbReference>
<comment type="cofactor">
    <cofactor evidence="9">
        <name>Zn(2+)</name>
        <dbReference type="ChEBI" id="CHEBI:29105"/>
    </cofactor>
    <text evidence="9">Binds 1 zinc ion.</text>
</comment>
<dbReference type="GO" id="GO:0006518">
    <property type="term" value="P:peptide metabolic process"/>
    <property type="evidence" value="ECO:0007669"/>
    <property type="project" value="TreeGrafter"/>
</dbReference>
<dbReference type="PANTHER" id="PTHR11804:SF84">
    <property type="entry name" value="SACCHAROLYSIN"/>
    <property type="match status" value="1"/>
</dbReference>
<evidence type="ECO:0000259" key="11">
    <source>
        <dbReference type="Pfam" id="PF01432"/>
    </source>
</evidence>
<feature type="domain" description="Peptidase M3A/M3B catalytic" evidence="11">
    <location>
        <begin position="234"/>
        <end position="378"/>
    </location>
</feature>
<keyword evidence="8 9" id="KW-0482">Metalloprotease</keyword>
<dbReference type="InterPro" id="IPR045090">
    <property type="entry name" value="Pept_M3A_M3B"/>
</dbReference>
<dbReference type="GO" id="GO:0005758">
    <property type="term" value="C:mitochondrial intermembrane space"/>
    <property type="evidence" value="ECO:0007669"/>
    <property type="project" value="TreeGrafter"/>
</dbReference>
<dbReference type="GeneTree" id="ENSGT00950000183171"/>
<dbReference type="PANTHER" id="PTHR11804">
    <property type="entry name" value="PROTEASE M3 THIMET OLIGOPEPTIDASE-RELATED"/>
    <property type="match status" value="1"/>
</dbReference>
<dbReference type="InterPro" id="IPR001567">
    <property type="entry name" value="Pept_M3A_M3B_dom"/>
</dbReference>
<evidence type="ECO:0000256" key="2">
    <source>
        <dbReference type="ARBA" id="ARBA00006040"/>
    </source>
</evidence>